<dbReference type="GO" id="GO:0003676">
    <property type="term" value="F:nucleic acid binding"/>
    <property type="evidence" value="ECO:0007669"/>
    <property type="project" value="InterPro"/>
</dbReference>
<dbReference type="Proteomes" id="UP000246715">
    <property type="component" value="Segment"/>
</dbReference>
<dbReference type="PROSITE" id="PS50879">
    <property type="entry name" value="RNASE_H_1"/>
    <property type="match status" value="1"/>
</dbReference>
<organism evidence="2 3">
    <name type="scientific">Paramecium bursaria Chlorella virus MT325</name>
    <name type="common">PBCV-MT325</name>
    <dbReference type="NCBI Taxonomy" id="346932"/>
    <lineage>
        <taxon>Viruses</taxon>
        <taxon>Varidnaviria</taxon>
        <taxon>Bamfordvirae</taxon>
        <taxon>Nucleocytoviricota</taxon>
        <taxon>Megaviricetes</taxon>
        <taxon>Algavirales</taxon>
        <taxon>Phycodnaviridae</taxon>
        <taxon>Chlorovirus</taxon>
        <taxon>Chlorovirus conductrix</taxon>
        <taxon>Paramecium bursaria Chlorella virus A1</taxon>
    </lineage>
</organism>
<dbReference type="EMBL" id="DQ491001">
    <property type="protein sequence ID" value="ABT14125.1"/>
    <property type="molecule type" value="Genomic_DNA"/>
</dbReference>
<feature type="domain" description="RNase H type-1" evidence="1">
    <location>
        <begin position="14"/>
        <end position="138"/>
    </location>
</feature>
<gene>
    <name evidence="2" type="primary">M571R</name>
    <name evidence="2" type="ORF">MT325_M571R</name>
</gene>
<sequence length="164" mass="18238">MSALRGFVMPVYKHSNAIHAYTDASIRQGKAGIGFYSPAKKYAARVNEPRDINRAELGAIFAGIYLTEQDLDILIFSDSQNALNSITAYKRTKYDKLAKFVFELAAERSGNVFVAKVKAHSGVPGNEAADRLAAAGRSNPEEFVLPDEFSSLEEWRKYIDIRKT</sequence>
<dbReference type="InterPro" id="IPR002156">
    <property type="entry name" value="RNaseH_domain"/>
</dbReference>
<dbReference type="SUPFAM" id="SSF53098">
    <property type="entry name" value="Ribonuclease H-like"/>
    <property type="match status" value="1"/>
</dbReference>
<evidence type="ECO:0000313" key="2">
    <source>
        <dbReference type="EMBL" id="ABT14125.1"/>
    </source>
</evidence>
<dbReference type="InterPro" id="IPR012337">
    <property type="entry name" value="RNaseH-like_sf"/>
</dbReference>
<dbReference type="GO" id="GO:0004523">
    <property type="term" value="F:RNA-DNA hybrid ribonuclease activity"/>
    <property type="evidence" value="ECO:0007669"/>
    <property type="project" value="InterPro"/>
</dbReference>
<proteinExistence type="predicted"/>
<dbReference type="InterPro" id="IPR036397">
    <property type="entry name" value="RNaseH_sf"/>
</dbReference>
<protein>
    <submittedName>
        <fullName evidence="2">Uncharacterized protein M571R</fullName>
    </submittedName>
</protein>
<organismHost>
    <name type="scientific">Paramecium bursaria</name>
    <dbReference type="NCBI Taxonomy" id="74790"/>
</organismHost>
<dbReference type="Pfam" id="PF00075">
    <property type="entry name" value="RNase_H"/>
    <property type="match status" value="1"/>
</dbReference>
<reference evidence="2 3" key="1">
    <citation type="journal article" date="2007" name="Virology">
        <title>Sequence and annotation of the 314-kb MT325 and the 321-kb FR483 viruses that infect Chlorella Pbi.</title>
        <authorList>
            <person name="Fitzgerald L.A."/>
            <person name="Graves M.V."/>
            <person name="Li X."/>
            <person name="Feldblyum T."/>
            <person name="Hartigan J."/>
            <person name="Van Etten J.L."/>
        </authorList>
    </citation>
    <scope>NUCLEOTIDE SEQUENCE [LARGE SCALE GENOMIC DNA]</scope>
    <source>
        <strain evidence="2 3">MT325</strain>
    </source>
</reference>
<accession>A7IUV0</accession>
<dbReference type="Gene3D" id="3.30.420.10">
    <property type="entry name" value="Ribonuclease H-like superfamily/Ribonuclease H"/>
    <property type="match status" value="1"/>
</dbReference>
<evidence type="ECO:0000259" key="1">
    <source>
        <dbReference type="PROSITE" id="PS50879"/>
    </source>
</evidence>
<name>A7IUV0_PBCVM</name>
<evidence type="ECO:0000313" key="3">
    <source>
        <dbReference type="Proteomes" id="UP000246715"/>
    </source>
</evidence>